<sequence>MKTYLELFLAFLKIGAFTFGGGYAMIPLIEKEVVVHKKWVHKDEIINLFAIAQSIPGAIAINTSTLIGYKVAGRRGAIAATSGVILPSFVIIITIATFFSMIADTPAVKAIFLGINGAVVALILMAAKKMIQSAVVDGMTLMIFIGTVLCVTLTNMSPIWVIVLGGVLGMVSYRQIRERKKPL</sequence>
<dbReference type="KEGG" id="cbar:PATL70BA_2229"/>
<dbReference type="AlphaFoldDB" id="A0A3P7P3L9"/>
<dbReference type="Proteomes" id="UP000279029">
    <property type="component" value="Chromosome"/>
</dbReference>
<feature type="transmembrane region" description="Helical" evidence="7">
    <location>
        <begin position="107"/>
        <end position="127"/>
    </location>
</feature>
<keyword evidence="6 7" id="KW-0472">Membrane</keyword>
<evidence type="ECO:0000256" key="2">
    <source>
        <dbReference type="ARBA" id="ARBA00005262"/>
    </source>
</evidence>
<evidence type="ECO:0000256" key="1">
    <source>
        <dbReference type="ARBA" id="ARBA00004651"/>
    </source>
</evidence>
<dbReference type="GO" id="GO:0015109">
    <property type="term" value="F:chromate transmembrane transporter activity"/>
    <property type="evidence" value="ECO:0007669"/>
    <property type="project" value="InterPro"/>
</dbReference>
<feature type="transmembrane region" description="Helical" evidence="7">
    <location>
        <begin position="7"/>
        <end position="26"/>
    </location>
</feature>
<feature type="transmembrane region" description="Helical" evidence="7">
    <location>
        <begin position="134"/>
        <end position="153"/>
    </location>
</feature>
<comment type="similarity">
    <text evidence="2">Belongs to the chromate ion transporter (CHR) (TC 2.A.51) family.</text>
</comment>
<name>A0A3P7P3L9_9FIRM</name>
<reference evidence="8 9" key="1">
    <citation type="submission" date="2018-09" db="EMBL/GenBank/DDBJ databases">
        <authorList>
            <person name="Postec A."/>
        </authorList>
    </citation>
    <scope>NUCLEOTIDE SEQUENCE [LARGE SCALE GENOMIC DNA]</scope>
    <source>
        <strain evidence="8">70B-A</strain>
    </source>
</reference>
<organism evidence="8 9">
    <name type="scientific">Petrocella atlantisensis</name>
    <dbReference type="NCBI Taxonomy" id="2173034"/>
    <lineage>
        <taxon>Bacteria</taxon>
        <taxon>Bacillati</taxon>
        <taxon>Bacillota</taxon>
        <taxon>Clostridia</taxon>
        <taxon>Lachnospirales</taxon>
        <taxon>Vallitaleaceae</taxon>
        <taxon>Petrocella</taxon>
    </lineage>
</organism>
<dbReference type="InterPro" id="IPR052518">
    <property type="entry name" value="CHR_Transporter"/>
</dbReference>
<evidence type="ECO:0000256" key="5">
    <source>
        <dbReference type="ARBA" id="ARBA00022989"/>
    </source>
</evidence>
<dbReference type="Pfam" id="PF02417">
    <property type="entry name" value="Chromate_transp"/>
    <property type="match status" value="1"/>
</dbReference>
<accession>A0A3P7P3L9</accession>
<protein>
    <submittedName>
        <fullName evidence="8">Chromate transporter</fullName>
    </submittedName>
</protein>
<dbReference type="OrthoDB" id="9788907at2"/>
<keyword evidence="3" id="KW-1003">Cell membrane</keyword>
<keyword evidence="4 7" id="KW-0812">Transmembrane</keyword>
<feature type="transmembrane region" description="Helical" evidence="7">
    <location>
        <begin position="76"/>
        <end position="101"/>
    </location>
</feature>
<dbReference type="PANTHER" id="PTHR43663:SF2">
    <property type="entry name" value="CHROMATE TRANSPORT PROTEIN-RELATED"/>
    <property type="match status" value="1"/>
</dbReference>
<comment type="subcellular location">
    <subcellularLocation>
        <location evidence="1">Cell membrane</location>
        <topology evidence="1">Multi-pass membrane protein</topology>
    </subcellularLocation>
</comment>
<keyword evidence="9" id="KW-1185">Reference proteome</keyword>
<dbReference type="PANTHER" id="PTHR43663">
    <property type="entry name" value="CHROMATE TRANSPORT PROTEIN-RELATED"/>
    <property type="match status" value="1"/>
</dbReference>
<evidence type="ECO:0000256" key="3">
    <source>
        <dbReference type="ARBA" id="ARBA00022475"/>
    </source>
</evidence>
<dbReference type="InterPro" id="IPR003370">
    <property type="entry name" value="Chromate_transpt"/>
</dbReference>
<dbReference type="GO" id="GO:0005886">
    <property type="term" value="C:plasma membrane"/>
    <property type="evidence" value="ECO:0007669"/>
    <property type="project" value="UniProtKB-SubCell"/>
</dbReference>
<proteinExistence type="inferred from homology"/>
<dbReference type="RefSeq" id="WP_125137302.1">
    <property type="nucleotide sequence ID" value="NZ_LR130778.1"/>
</dbReference>
<evidence type="ECO:0000313" key="8">
    <source>
        <dbReference type="EMBL" id="VDN48120.1"/>
    </source>
</evidence>
<gene>
    <name evidence="8" type="ORF">PATL70BA_2229</name>
</gene>
<feature type="transmembrane region" description="Helical" evidence="7">
    <location>
        <begin position="46"/>
        <end position="69"/>
    </location>
</feature>
<keyword evidence="5 7" id="KW-1133">Transmembrane helix</keyword>
<evidence type="ECO:0000313" key="9">
    <source>
        <dbReference type="Proteomes" id="UP000279029"/>
    </source>
</evidence>
<evidence type="ECO:0000256" key="7">
    <source>
        <dbReference type="SAM" id="Phobius"/>
    </source>
</evidence>
<evidence type="ECO:0000256" key="4">
    <source>
        <dbReference type="ARBA" id="ARBA00022692"/>
    </source>
</evidence>
<evidence type="ECO:0000256" key="6">
    <source>
        <dbReference type="ARBA" id="ARBA00023136"/>
    </source>
</evidence>
<dbReference type="EMBL" id="LR130778">
    <property type="protein sequence ID" value="VDN48120.1"/>
    <property type="molecule type" value="Genomic_DNA"/>
</dbReference>